<dbReference type="STRING" id="48003.BLA55_03270"/>
<accession>A0A1L4FSQ5</accession>
<dbReference type="SUPFAM" id="SSF53697">
    <property type="entry name" value="SIS domain"/>
    <property type="match status" value="1"/>
</dbReference>
<reference evidence="2" key="1">
    <citation type="submission" date="2016-10" db="EMBL/GenBank/DDBJ databases">
        <authorList>
            <person name="Beylefeld A."/>
            <person name="Abolnik C."/>
        </authorList>
    </citation>
    <scope>NUCLEOTIDE SEQUENCE [LARGE SCALE GENOMIC DNA]</scope>
    <source>
        <strain evidence="2">B359_6</strain>
    </source>
</reference>
<dbReference type="RefSeq" id="WP_073372660.1">
    <property type="nucleotide sequence ID" value="NZ_CP017813.1"/>
</dbReference>
<proteinExistence type="predicted"/>
<keyword evidence="2" id="KW-1185">Reference proteome</keyword>
<gene>
    <name evidence="1" type="ORF">BLA55_03270</name>
</gene>
<name>A0A1L4FSQ5_9BACT</name>
<dbReference type="GO" id="GO:1901135">
    <property type="term" value="P:carbohydrate derivative metabolic process"/>
    <property type="evidence" value="ECO:0007669"/>
    <property type="project" value="InterPro"/>
</dbReference>
<dbReference type="Gene3D" id="3.40.50.10490">
    <property type="entry name" value="Glucose-6-phosphate isomerase like protein, domain 1"/>
    <property type="match status" value="2"/>
</dbReference>
<dbReference type="Proteomes" id="UP000184322">
    <property type="component" value="Chromosome"/>
</dbReference>
<protein>
    <recommendedName>
        <fullName evidence="3">Glucose-6-phosphate isomerase</fullName>
    </recommendedName>
</protein>
<evidence type="ECO:0000313" key="2">
    <source>
        <dbReference type="Proteomes" id="UP000184322"/>
    </source>
</evidence>
<sequence length="404" mass="47008">MSINHKFLNSNLNQNIDLVTSEYFDDFVSKKIINPQFLEFIELANSYTNKKLLNKILEIANAIKTNKSSKVVVFGNYWILRAIKACISFIDVNPYMKNKKDLEIILIDERIKIQNMKDQLKNLFYSNEDITYVICDFNLHNSNFIRVINSFISSLKNKKGYFYLSKRIILVKELFSKESQFNFRFESNLVLTISNTVASNFAFFSEISLLILSLLGINIIKFLNGFKSAQNTAFNNEINENIPLQLAWFISNESKICYFNLNNPSLESIFQYFVSVLNSLSKNVFFDFGVFPNNFYSTSQMLFQGKNNKSIIFVKLEKEYFDYQISSDVSIKDLLSDLRIKKISNYSNESFDVLTEYTSSFSHNLISVLSINKKDETHLGNLIGQLMFCLIYWSIINQTNVFLK</sequence>
<organism evidence="1 2">
    <name type="scientific">Mycoplasmopsis pullorum</name>
    <dbReference type="NCBI Taxonomy" id="48003"/>
    <lineage>
        <taxon>Bacteria</taxon>
        <taxon>Bacillati</taxon>
        <taxon>Mycoplasmatota</taxon>
        <taxon>Mycoplasmoidales</taxon>
        <taxon>Metamycoplasmataceae</taxon>
        <taxon>Mycoplasmopsis</taxon>
    </lineage>
</organism>
<evidence type="ECO:0008006" key="3">
    <source>
        <dbReference type="Google" id="ProtNLM"/>
    </source>
</evidence>
<dbReference type="InterPro" id="IPR046348">
    <property type="entry name" value="SIS_dom_sf"/>
</dbReference>
<dbReference type="KEGG" id="mpul:BLA55_03270"/>
<evidence type="ECO:0000313" key="1">
    <source>
        <dbReference type="EMBL" id="APJ38655.1"/>
    </source>
</evidence>
<dbReference type="AlphaFoldDB" id="A0A1L4FSQ5"/>
<dbReference type="GO" id="GO:0097367">
    <property type="term" value="F:carbohydrate derivative binding"/>
    <property type="evidence" value="ECO:0007669"/>
    <property type="project" value="InterPro"/>
</dbReference>
<dbReference type="EMBL" id="CP017813">
    <property type="protein sequence ID" value="APJ38655.1"/>
    <property type="molecule type" value="Genomic_DNA"/>
</dbReference>